<dbReference type="AlphaFoldDB" id="A0A1G9ZM28"/>
<feature type="transmembrane region" description="Helical" evidence="8">
    <location>
        <begin position="295"/>
        <end position="312"/>
    </location>
</feature>
<gene>
    <name evidence="9" type="ORF">SAMN04487766_11823</name>
</gene>
<dbReference type="OrthoDB" id="3468954at2"/>
<keyword evidence="6 8" id="KW-1133">Transmembrane helix</keyword>
<name>A0A1G9ZM28_9ACTO</name>
<evidence type="ECO:0000256" key="3">
    <source>
        <dbReference type="ARBA" id="ARBA00022475"/>
    </source>
</evidence>
<sequence length="373" mass="38505">MTPASTQKSGLRIGDRSVGEFLMAQRAFIALLVLIVIFASLSGSFLTATNLVTMTKHVAYNALLSLGMLLVILTGGIDLSIGSIVGLSGVIAGVMLKGMHLSVFDINAYPSVLVVVIVALVVGTLVGATNGLLITRFNVAPFIATLGTMYMARGTALLISKGATYPDLAGEEAFGNTGFSFLGVSRPLGLPTSVWLMIIFAIVVALVVARAPFGRWLYAVGGNERAAELSGVPVKRVKMRVYMVSGCMAALAGLIISSELTAAAPAAGETYEMNAIAAVVIGGASLAGGRGDVKGALIGAFVIGFLNDGLVLVGVSSFWQTFLKGLVIVLAVMLDQGQQRLERSRAAAQAAQEVKREAARIQRGAASPSAASA</sequence>
<dbReference type="Proteomes" id="UP000199671">
    <property type="component" value="Unassembled WGS sequence"/>
</dbReference>
<keyword evidence="5 8" id="KW-0812">Transmembrane</keyword>
<dbReference type="CDD" id="cd06579">
    <property type="entry name" value="TM_PBP1_transp_AraH_like"/>
    <property type="match status" value="1"/>
</dbReference>
<reference evidence="9 10" key="1">
    <citation type="submission" date="2016-10" db="EMBL/GenBank/DDBJ databases">
        <authorList>
            <person name="de Groot N.N."/>
        </authorList>
    </citation>
    <scope>NUCLEOTIDE SEQUENCE [LARGE SCALE GENOMIC DNA]</scope>
    <source>
        <strain evidence="9 10">KPR-7B</strain>
    </source>
</reference>
<evidence type="ECO:0000256" key="6">
    <source>
        <dbReference type="ARBA" id="ARBA00022989"/>
    </source>
</evidence>
<evidence type="ECO:0000256" key="5">
    <source>
        <dbReference type="ARBA" id="ARBA00022692"/>
    </source>
</evidence>
<evidence type="ECO:0000313" key="9">
    <source>
        <dbReference type="EMBL" id="SDN21603.1"/>
    </source>
</evidence>
<keyword evidence="2" id="KW-0813">Transport</keyword>
<keyword evidence="3" id="KW-1003">Cell membrane</keyword>
<feature type="transmembrane region" description="Helical" evidence="8">
    <location>
        <begin position="63"/>
        <end position="96"/>
    </location>
</feature>
<feature type="transmembrane region" description="Helical" evidence="8">
    <location>
        <begin position="139"/>
        <end position="159"/>
    </location>
</feature>
<evidence type="ECO:0000256" key="2">
    <source>
        <dbReference type="ARBA" id="ARBA00022448"/>
    </source>
</evidence>
<evidence type="ECO:0000256" key="4">
    <source>
        <dbReference type="ARBA" id="ARBA00022519"/>
    </source>
</evidence>
<evidence type="ECO:0000313" key="10">
    <source>
        <dbReference type="Proteomes" id="UP000199671"/>
    </source>
</evidence>
<feature type="transmembrane region" description="Helical" evidence="8">
    <location>
        <begin position="108"/>
        <end position="127"/>
    </location>
</feature>
<evidence type="ECO:0000256" key="1">
    <source>
        <dbReference type="ARBA" id="ARBA00004651"/>
    </source>
</evidence>
<comment type="subcellular location">
    <subcellularLocation>
        <location evidence="1">Cell membrane</location>
        <topology evidence="1">Multi-pass membrane protein</topology>
    </subcellularLocation>
</comment>
<organism evidence="9 10">
    <name type="scientific">Actinomyces ruminicola</name>
    <dbReference type="NCBI Taxonomy" id="332524"/>
    <lineage>
        <taxon>Bacteria</taxon>
        <taxon>Bacillati</taxon>
        <taxon>Actinomycetota</taxon>
        <taxon>Actinomycetes</taxon>
        <taxon>Actinomycetales</taxon>
        <taxon>Actinomycetaceae</taxon>
        <taxon>Actinomyces</taxon>
    </lineage>
</organism>
<dbReference type="GO" id="GO:0005886">
    <property type="term" value="C:plasma membrane"/>
    <property type="evidence" value="ECO:0007669"/>
    <property type="project" value="UniProtKB-SubCell"/>
</dbReference>
<dbReference type="RefSeq" id="WP_092612633.1">
    <property type="nucleotide sequence ID" value="NZ_FNHU01000018.1"/>
</dbReference>
<dbReference type="InterPro" id="IPR001851">
    <property type="entry name" value="ABC_transp_permease"/>
</dbReference>
<dbReference type="PANTHER" id="PTHR32196:SF21">
    <property type="entry name" value="ABC TRANSPORTER PERMEASE PROTEIN YPHD-RELATED"/>
    <property type="match status" value="1"/>
</dbReference>
<feature type="transmembrane region" description="Helical" evidence="8">
    <location>
        <begin position="239"/>
        <end position="258"/>
    </location>
</feature>
<protein>
    <submittedName>
        <fullName evidence="9">Erythritol transport system permease protein</fullName>
    </submittedName>
</protein>
<dbReference type="PANTHER" id="PTHR32196">
    <property type="entry name" value="ABC TRANSPORTER PERMEASE PROTEIN YPHD-RELATED-RELATED"/>
    <property type="match status" value="1"/>
</dbReference>
<accession>A0A1G9ZM28</accession>
<feature type="transmembrane region" description="Helical" evidence="8">
    <location>
        <begin position="27"/>
        <end position="51"/>
    </location>
</feature>
<evidence type="ECO:0000256" key="7">
    <source>
        <dbReference type="ARBA" id="ARBA00023136"/>
    </source>
</evidence>
<keyword evidence="7 8" id="KW-0472">Membrane</keyword>
<proteinExistence type="predicted"/>
<dbReference type="EMBL" id="FNHU01000018">
    <property type="protein sequence ID" value="SDN21603.1"/>
    <property type="molecule type" value="Genomic_DNA"/>
</dbReference>
<dbReference type="GO" id="GO:0022857">
    <property type="term" value="F:transmembrane transporter activity"/>
    <property type="evidence" value="ECO:0007669"/>
    <property type="project" value="InterPro"/>
</dbReference>
<keyword evidence="4" id="KW-0997">Cell inner membrane</keyword>
<evidence type="ECO:0000256" key="8">
    <source>
        <dbReference type="SAM" id="Phobius"/>
    </source>
</evidence>
<feature type="transmembrane region" description="Helical" evidence="8">
    <location>
        <begin position="194"/>
        <end position="218"/>
    </location>
</feature>
<dbReference type="Pfam" id="PF02653">
    <property type="entry name" value="BPD_transp_2"/>
    <property type="match status" value="1"/>
</dbReference>